<evidence type="ECO:0000313" key="2">
    <source>
        <dbReference type="Proteomes" id="UP000327044"/>
    </source>
</evidence>
<name>A0A5N4A177_PHOPY</name>
<organism evidence="1 2">
    <name type="scientific">Photinus pyralis</name>
    <name type="common">Common eastern firefly</name>
    <name type="synonym">Lampyris pyralis</name>
    <dbReference type="NCBI Taxonomy" id="7054"/>
    <lineage>
        <taxon>Eukaryota</taxon>
        <taxon>Metazoa</taxon>
        <taxon>Ecdysozoa</taxon>
        <taxon>Arthropoda</taxon>
        <taxon>Hexapoda</taxon>
        <taxon>Insecta</taxon>
        <taxon>Pterygota</taxon>
        <taxon>Neoptera</taxon>
        <taxon>Endopterygota</taxon>
        <taxon>Coleoptera</taxon>
        <taxon>Polyphaga</taxon>
        <taxon>Elateriformia</taxon>
        <taxon>Elateroidea</taxon>
        <taxon>Lampyridae</taxon>
        <taxon>Lampyrinae</taxon>
        <taxon>Photinus</taxon>
    </lineage>
</organism>
<feature type="non-terminal residue" evidence="1">
    <location>
        <position position="1"/>
    </location>
</feature>
<reference evidence="1 2" key="1">
    <citation type="journal article" date="2018" name="Elife">
        <title>Firefly genomes illuminate parallel origins of bioluminescence in beetles.</title>
        <authorList>
            <person name="Fallon T.R."/>
            <person name="Lower S.E."/>
            <person name="Chang C.H."/>
            <person name="Bessho-Uehara M."/>
            <person name="Martin G.J."/>
            <person name="Bewick A.J."/>
            <person name="Behringer M."/>
            <person name="Debat H.J."/>
            <person name="Wong I."/>
            <person name="Day J.C."/>
            <person name="Suvorov A."/>
            <person name="Silva C.J."/>
            <person name="Stanger-Hall K.F."/>
            <person name="Hall D.W."/>
            <person name="Schmitz R.J."/>
            <person name="Nelson D.R."/>
            <person name="Lewis S.M."/>
            <person name="Shigenobu S."/>
            <person name="Bybee S.M."/>
            <person name="Larracuente A.M."/>
            <person name="Oba Y."/>
            <person name="Weng J.K."/>
        </authorList>
    </citation>
    <scope>NUCLEOTIDE SEQUENCE [LARGE SCALE GENOMIC DNA]</scope>
    <source>
        <strain evidence="1">1611_PpyrPB1</strain>
        <tissue evidence="1">Whole body</tissue>
    </source>
</reference>
<dbReference type="Proteomes" id="UP000327044">
    <property type="component" value="Unassembled WGS sequence"/>
</dbReference>
<proteinExistence type="predicted"/>
<gene>
    <name evidence="1" type="ORF">PPYR_02877</name>
</gene>
<evidence type="ECO:0000313" key="1">
    <source>
        <dbReference type="EMBL" id="KAB0791077.1"/>
    </source>
</evidence>
<accession>A0A5N4A177</accession>
<keyword evidence="2" id="KW-1185">Reference proteome</keyword>
<sequence length="59" mass="6942">ESNARIMHEQVHLIKASMENLQEYVRHFCCTEQFRDDVDYIVANVRSVIAKSEESKTNK</sequence>
<dbReference type="EMBL" id="VVIM01000011">
    <property type="protein sequence ID" value="KAB0791077.1"/>
    <property type="molecule type" value="Genomic_DNA"/>
</dbReference>
<dbReference type="InParanoid" id="A0A5N4A177"/>
<protein>
    <submittedName>
        <fullName evidence="1">Uncharacterized protein</fullName>
    </submittedName>
</protein>
<dbReference type="AlphaFoldDB" id="A0A5N4A177"/>
<comment type="caution">
    <text evidence="1">The sequence shown here is derived from an EMBL/GenBank/DDBJ whole genome shotgun (WGS) entry which is preliminary data.</text>
</comment>